<dbReference type="Pfam" id="PF00067">
    <property type="entry name" value="p450"/>
    <property type="match status" value="1"/>
</dbReference>
<proteinExistence type="inferred from homology"/>
<evidence type="ECO:0000256" key="6">
    <source>
        <dbReference type="ARBA" id="ARBA00022692"/>
    </source>
</evidence>
<sequence length="531" mass="60296">MLFRVVLIALAGYCLLRLWKHFWRAHTSFLRRIPSPKGGSLILGNLREVLASRNNTDAVHERWLQQYGPTLSYRGTFATRCLLTTDTKAISHVLFNAYDYPKPDVARKLLGEVTGEGLLTVEGSKHKQQRKIMNPAFSHANIGEFHEVFLDKAIQLQQIWTTECLKSSGKARIDAVPWLTRLTLDVIARTGFNHKIDSLNINDTQNEVHQTLVEMLRVANESRPVRILYARFPVLKWIPNQYRARLQAIQGTLAHLGRQLLAEAKVAGDAEKGDNKDLFSLLVRANASPDVPINQRMNEADVLSQVPTFLLAGHETTSTAVTWTIYYLCRYLNVQTKLRQELLAVSTSTPTMEELNALPYLDWVIKETMRVKPPVPSTIRVAAKDDVIPLRHPFRDTRGILHDSIPIKKGETIDIPISALNRDKSLWGEDAEEYWPERWEKIPEAVHAIPGVWGNMMTFLGGPRSCIGYRFSIAEMKVILFTIVREFEMELAVPYEDIISKASAVQRPVLKSSPKDGAQMPIFVKIYQREG</sequence>
<accession>A0A2H3AVX1</accession>
<dbReference type="GO" id="GO:0020037">
    <property type="term" value="F:heme binding"/>
    <property type="evidence" value="ECO:0007669"/>
    <property type="project" value="InterPro"/>
</dbReference>
<organism evidence="14 15">
    <name type="scientific">Armillaria solidipes</name>
    <dbReference type="NCBI Taxonomy" id="1076256"/>
    <lineage>
        <taxon>Eukaryota</taxon>
        <taxon>Fungi</taxon>
        <taxon>Dikarya</taxon>
        <taxon>Basidiomycota</taxon>
        <taxon>Agaricomycotina</taxon>
        <taxon>Agaricomycetes</taxon>
        <taxon>Agaricomycetidae</taxon>
        <taxon>Agaricales</taxon>
        <taxon>Marasmiineae</taxon>
        <taxon>Physalacriaceae</taxon>
        <taxon>Armillaria</taxon>
    </lineage>
</organism>
<evidence type="ECO:0000256" key="10">
    <source>
        <dbReference type="ARBA" id="ARBA00023004"/>
    </source>
</evidence>
<dbReference type="GO" id="GO:0016705">
    <property type="term" value="F:oxidoreductase activity, acting on paired donors, with incorporation or reduction of molecular oxygen"/>
    <property type="evidence" value="ECO:0007669"/>
    <property type="project" value="InterPro"/>
</dbReference>
<dbReference type="STRING" id="1076256.A0A2H3AVX1"/>
<protein>
    <submittedName>
        <fullName evidence="14">Cytochrome P450</fullName>
    </submittedName>
</protein>
<evidence type="ECO:0000256" key="8">
    <source>
        <dbReference type="ARBA" id="ARBA00022989"/>
    </source>
</evidence>
<keyword evidence="7 13" id="KW-0479">Metal-binding</keyword>
<gene>
    <name evidence="14" type="ORF">ARMSODRAFT_920032</name>
</gene>
<dbReference type="InterPro" id="IPR050121">
    <property type="entry name" value="Cytochrome_P450_monoxygenase"/>
</dbReference>
<dbReference type="InterPro" id="IPR002403">
    <property type="entry name" value="Cyt_P450_E_grp-IV"/>
</dbReference>
<comment type="cofactor">
    <cofactor evidence="1 13">
        <name>heme</name>
        <dbReference type="ChEBI" id="CHEBI:30413"/>
    </cofactor>
</comment>
<evidence type="ECO:0000256" key="2">
    <source>
        <dbReference type="ARBA" id="ARBA00004370"/>
    </source>
</evidence>
<dbReference type="InterPro" id="IPR001128">
    <property type="entry name" value="Cyt_P450"/>
</dbReference>
<keyword evidence="8" id="KW-1133">Transmembrane helix</keyword>
<evidence type="ECO:0000256" key="5">
    <source>
        <dbReference type="ARBA" id="ARBA00022617"/>
    </source>
</evidence>
<keyword evidence="15" id="KW-1185">Reference proteome</keyword>
<keyword evidence="11" id="KW-0503">Monooxygenase</keyword>
<dbReference type="Proteomes" id="UP000218334">
    <property type="component" value="Unassembled WGS sequence"/>
</dbReference>
<dbReference type="PRINTS" id="PR00465">
    <property type="entry name" value="EP450IV"/>
</dbReference>
<evidence type="ECO:0000256" key="13">
    <source>
        <dbReference type="PIRSR" id="PIRSR602403-1"/>
    </source>
</evidence>
<evidence type="ECO:0000256" key="3">
    <source>
        <dbReference type="ARBA" id="ARBA00004721"/>
    </source>
</evidence>
<keyword evidence="9" id="KW-0560">Oxidoreductase</keyword>
<dbReference type="PRINTS" id="PR00385">
    <property type="entry name" value="P450"/>
</dbReference>
<dbReference type="GO" id="GO:0005506">
    <property type="term" value="F:iron ion binding"/>
    <property type="evidence" value="ECO:0007669"/>
    <property type="project" value="InterPro"/>
</dbReference>
<keyword evidence="12" id="KW-0472">Membrane</keyword>
<keyword evidence="6" id="KW-0812">Transmembrane</keyword>
<name>A0A2H3AVX1_9AGAR</name>
<comment type="subcellular location">
    <subcellularLocation>
        <location evidence="2">Membrane</location>
    </subcellularLocation>
</comment>
<dbReference type="GO" id="GO:0004497">
    <property type="term" value="F:monooxygenase activity"/>
    <property type="evidence" value="ECO:0007669"/>
    <property type="project" value="UniProtKB-KW"/>
</dbReference>
<evidence type="ECO:0000256" key="1">
    <source>
        <dbReference type="ARBA" id="ARBA00001971"/>
    </source>
</evidence>
<evidence type="ECO:0000256" key="11">
    <source>
        <dbReference type="ARBA" id="ARBA00023033"/>
    </source>
</evidence>
<keyword evidence="10 13" id="KW-0408">Iron</keyword>
<dbReference type="InterPro" id="IPR036396">
    <property type="entry name" value="Cyt_P450_sf"/>
</dbReference>
<reference evidence="15" key="1">
    <citation type="journal article" date="2017" name="Nat. Ecol. Evol.">
        <title>Genome expansion and lineage-specific genetic innovations in the forest pathogenic fungi Armillaria.</title>
        <authorList>
            <person name="Sipos G."/>
            <person name="Prasanna A.N."/>
            <person name="Walter M.C."/>
            <person name="O'Connor E."/>
            <person name="Balint B."/>
            <person name="Krizsan K."/>
            <person name="Kiss B."/>
            <person name="Hess J."/>
            <person name="Varga T."/>
            <person name="Slot J."/>
            <person name="Riley R."/>
            <person name="Boka B."/>
            <person name="Rigling D."/>
            <person name="Barry K."/>
            <person name="Lee J."/>
            <person name="Mihaltcheva S."/>
            <person name="LaButti K."/>
            <person name="Lipzen A."/>
            <person name="Waldron R."/>
            <person name="Moloney N.M."/>
            <person name="Sperisen C."/>
            <person name="Kredics L."/>
            <person name="Vagvoelgyi C."/>
            <person name="Patrignani A."/>
            <person name="Fitzpatrick D."/>
            <person name="Nagy I."/>
            <person name="Doyle S."/>
            <person name="Anderson J.B."/>
            <person name="Grigoriev I.V."/>
            <person name="Gueldener U."/>
            <person name="Muensterkoetter M."/>
            <person name="Nagy L.G."/>
        </authorList>
    </citation>
    <scope>NUCLEOTIDE SEQUENCE [LARGE SCALE GENOMIC DNA]</scope>
    <source>
        <strain evidence="15">28-4</strain>
    </source>
</reference>
<feature type="binding site" description="axial binding residue" evidence="13">
    <location>
        <position position="466"/>
    </location>
    <ligand>
        <name>heme</name>
        <dbReference type="ChEBI" id="CHEBI:30413"/>
    </ligand>
    <ligandPart>
        <name>Fe</name>
        <dbReference type="ChEBI" id="CHEBI:18248"/>
    </ligandPart>
</feature>
<evidence type="ECO:0000313" key="15">
    <source>
        <dbReference type="Proteomes" id="UP000218334"/>
    </source>
</evidence>
<keyword evidence="5 13" id="KW-0349">Heme</keyword>
<dbReference type="PANTHER" id="PTHR24305">
    <property type="entry name" value="CYTOCHROME P450"/>
    <property type="match status" value="1"/>
</dbReference>
<evidence type="ECO:0000256" key="7">
    <source>
        <dbReference type="ARBA" id="ARBA00022723"/>
    </source>
</evidence>
<comment type="pathway">
    <text evidence="3">Secondary metabolite biosynthesis; terpenoid biosynthesis.</text>
</comment>
<evidence type="ECO:0000313" key="14">
    <source>
        <dbReference type="EMBL" id="PBK62889.1"/>
    </source>
</evidence>
<dbReference type="Gene3D" id="1.10.630.10">
    <property type="entry name" value="Cytochrome P450"/>
    <property type="match status" value="1"/>
</dbReference>
<dbReference type="GO" id="GO:0016020">
    <property type="term" value="C:membrane"/>
    <property type="evidence" value="ECO:0007669"/>
    <property type="project" value="UniProtKB-SubCell"/>
</dbReference>
<dbReference type="EMBL" id="KZ293462">
    <property type="protein sequence ID" value="PBK62889.1"/>
    <property type="molecule type" value="Genomic_DNA"/>
</dbReference>
<dbReference type="AlphaFoldDB" id="A0A2H3AVX1"/>
<evidence type="ECO:0000256" key="4">
    <source>
        <dbReference type="ARBA" id="ARBA00010617"/>
    </source>
</evidence>
<evidence type="ECO:0000256" key="12">
    <source>
        <dbReference type="ARBA" id="ARBA00023136"/>
    </source>
</evidence>
<dbReference type="CDD" id="cd11069">
    <property type="entry name" value="CYP_FUM15-like"/>
    <property type="match status" value="1"/>
</dbReference>
<comment type="similarity">
    <text evidence="4">Belongs to the cytochrome P450 family.</text>
</comment>
<evidence type="ECO:0000256" key="9">
    <source>
        <dbReference type="ARBA" id="ARBA00023002"/>
    </source>
</evidence>
<dbReference type="PANTHER" id="PTHR24305:SF166">
    <property type="entry name" value="CYTOCHROME P450 12A4, MITOCHONDRIAL-RELATED"/>
    <property type="match status" value="1"/>
</dbReference>
<dbReference type="SUPFAM" id="SSF48264">
    <property type="entry name" value="Cytochrome P450"/>
    <property type="match status" value="1"/>
</dbReference>